<dbReference type="EMBL" id="CAJVQB010150457">
    <property type="protein sequence ID" value="CAG8855546.1"/>
    <property type="molecule type" value="Genomic_DNA"/>
</dbReference>
<evidence type="ECO:0000313" key="1">
    <source>
        <dbReference type="EMBL" id="CAG8855546.1"/>
    </source>
</evidence>
<feature type="non-terminal residue" evidence="1">
    <location>
        <position position="48"/>
    </location>
</feature>
<accession>A0ABN7XL69</accession>
<keyword evidence="2" id="KW-1185">Reference proteome</keyword>
<evidence type="ECO:0000313" key="2">
    <source>
        <dbReference type="Proteomes" id="UP000789901"/>
    </source>
</evidence>
<dbReference type="Proteomes" id="UP000789901">
    <property type="component" value="Unassembled WGS sequence"/>
</dbReference>
<protein>
    <submittedName>
        <fullName evidence="1">17504_t:CDS:1</fullName>
    </submittedName>
</protein>
<name>A0ABN7XL69_GIGMA</name>
<feature type="non-terminal residue" evidence="1">
    <location>
        <position position="1"/>
    </location>
</feature>
<gene>
    <name evidence="1" type="ORF">GMARGA_LOCUS44367</name>
</gene>
<proteinExistence type="predicted"/>
<sequence>YITGTALYRINDDTDKFREITFKGFLRNPNSLVTPFEKNTIILMVGRY</sequence>
<comment type="caution">
    <text evidence="1">The sequence shown here is derived from an EMBL/GenBank/DDBJ whole genome shotgun (WGS) entry which is preliminary data.</text>
</comment>
<reference evidence="1 2" key="1">
    <citation type="submission" date="2021-06" db="EMBL/GenBank/DDBJ databases">
        <authorList>
            <person name="Kallberg Y."/>
            <person name="Tangrot J."/>
            <person name="Rosling A."/>
        </authorList>
    </citation>
    <scope>NUCLEOTIDE SEQUENCE [LARGE SCALE GENOMIC DNA]</scope>
    <source>
        <strain evidence="1 2">120-4 pot B 10/14</strain>
    </source>
</reference>
<organism evidence="1 2">
    <name type="scientific">Gigaspora margarita</name>
    <dbReference type="NCBI Taxonomy" id="4874"/>
    <lineage>
        <taxon>Eukaryota</taxon>
        <taxon>Fungi</taxon>
        <taxon>Fungi incertae sedis</taxon>
        <taxon>Mucoromycota</taxon>
        <taxon>Glomeromycotina</taxon>
        <taxon>Glomeromycetes</taxon>
        <taxon>Diversisporales</taxon>
        <taxon>Gigasporaceae</taxon>
        <taxon>Gigaspora</taxon>
    </lineage>
</organism>